<evidence type="ECO:0000313" key="3">
    <source>
        <dbReference type="EMBL" id="KDN27665.1"/>
    </source>
</evidence>
<dbReference type="AlphaFoldDB" id="A0A066UKX4"/>
<reference evidence="3 4" key="1">
    <citation type="submission" date="2014-02" db="EMBL/GenBank/DDBJ databases">
        <title>Vibrio fortis Dalian14 Genome Sequencing.</title>
        <authorList>
            <person name="Wang Y."/>
            <person name="Song L."/>
            <person name="Liu G."/>
            <person name="Ding J."/>
        </authorList>
    </citation>
    <scope>NUCLEOTIDE SEQUENCE [LARGE SCALE GENOMIC DNA]</scope>
    <source>
        <strain evidence="3 4">Dalian14</strain>
    </source>
</reference>
<comment type="caution">
    <text evidence="3">The sequence shown here is derived from an EMBL/GenBank/DDBJ whole genome shotgun (WGS) entry which is preliminary data.</text>
</comment>
<evidence type="ECO:0000256" key="1">
    <source>
        <dbReference type="HAMAP-Rule" id="MF_01866"/>
    </source>
</evidence>
<dbReference type="PROSITE" id="PS51648">
    <property type="entry name" value="YCGL"/>
    <property type="match status" value="1"/>
</dbReference>
<dbReference type="STRING" id="212667.VFDL14_01370"/>
<accession>A0A066UKX4</accession>
<gene>
    <name evidence="3" type="ORF">VFDL14_01370</name>
</gene>
<organism evidence="3 4">
    <name type="scientific">Vibrio fortis</name>
    <dbReference type="NCBI Taxonomy" id="212667"/>
    <lineage>
        <taxon>Bacteria</taxon>
        <taxon>Pseudomonadati</taxon>
        <taxon>Pseudomonadota</taxon>
        <taxon>Gammaproteobacteria</taxon>
        <taxon>Vibrionales</taxon>
        <taxon>Vibrionaceae</taxon>
        <taxon>Vibrio</taxon>
    </lineage>
</organism>
<sequence length="96" mass="11136">MLCSIYKSSKKEGTYLYIPKKDDFSQVPDALMEMFGKPSFVMVIKMDGRKLAQVNIDKVRESLETDGFFLQLPPPPVNELELYKERKAQQNTQDEE</sequence>
<dbReference type="PANTHER" id="PTHR38109:SF1">
    <property type="entry name" value="PROTEIN YCGL"/>
    <property type="match status" value="1"/>
</dbReference>
<dbReference type="InterPro" id="IPR038068">
    <property type="entry name" value="YcgL-like_sf"/>
</dbReference>
<dbReference type="InterPro" id="IPR027354">
    <property type="entry name" value="YcgL_dom"/>
</dbReference>
<dbReference type="Gene3D" id="3.10.510.20">
    <property type="entry name" value="YcgL domain"/>
    <property type="match status" value="1"/>
</dbReference>
<name>A0A066UKX4_9VIBR</name>
<dbReference type="EMBL" id="JFFR01000025">
    <property type="protein sequence ID" value="KDN27665.1"/>
    <property type="molecule type" value="Genomic_DNA"/>
</dbReference>
<evidence type="ECO:0000313" key="4">
    <source>
        <dbReference type="Proteomes" id="UP000027219"/>
    </source>
</evidence>
<dbReference type="OrthoDB" id="7062382at2"/>
<dbReference type="Proteomes" id="UP000027219">
    <property type="component" value="Unassembled WGS sequence"/>
</dbReference>
<dbReference type="HAMAP" id="MF_01866">
    <property type="entry name" value="UPF0745"/>
    <property type="match status" value="1"/>
</dbReference>
<feature type="domain" description="YcgL" evidence="2">
    <location>
        <begin position="1"/>
        <end position="84"/>
    </location>
</feature>
<dbReference type="Pfam" id="PF05166">
    <property type="entry name" value="YcgL"/>
    <property type="match status" value="1"/>
</dbReference>
<dbReference type="PANTHER" id="PTHR38109">
    <property type="entry name" value="PROTEIN YCGL"/>
    <property type="match status" value="1"/>
</dbReference>
<evidence type="ECO:0000259" key="2">
    <source>
        <dbReference type="PROSITE" id="PS51648"/>
    </source>
</evidence>
<proteinExistence type="inferred from homology"/>
<protein>
    <recommendedName>
        <fullName evidence="1">YcgL domain-containing protein VFDL14_01370</fullName>
    </recommendedName>
</protein>
<dbReference type="RefSeq" id="WP_032551887.1">
    <property type="nucleotide sequence ID" value="NZ_AP025487.1"/>
</dbReference>
<dbReference type="SUPFAM" id="SSF160191">
    <property type="entry name" value="YcgL-like"/>
    <property type="match status" value="1"/>
</dbReference>
<keyword evidence="4" id="KW-1185">Reference proteome</keyword>